<dbReference type="InterPro" id="IPR014710">
    <property type="entry name" value="RmlC-like_jellyroll"/>
</dbReference>
<gene>
    <name evidence="2" type="ORF">METZ01_LOCUS181592</name>
</gene>
<dbReference type="InterPro" id="IPR011051">
    <property type="entry name" value="RmlC_Cupin_sf"/>
</dbReference>
<dbReference type="Pfam" id="PF07883">
    <property type="entry name" value="Cupin_2"/>
    <property type="match status" value="1"/>
</dbReference>
<sequence>MHSGKVWGVTSLIEANSSLEFHKINIKKGGVCSKHKHKYKWNGFYVDSGKLIIRVWKNDYDLIDETVLSAGDYTKVSPGEYHQFEALADTQAYELYWAEFDHEDIERESTGYSKK</sequence>
<proteinExistence type="predicted"/>
<dbReference type="InterPro" id="IPR013096">
    <property type="entry name" value="Cupin_2"/>
</dbReference>
<evidence type="ECO:0000259" key="1">
    <source>
        <dbReference type="Pfam" id="PF07883"/>
    </source>
</evidence>
<protein>
    <recommendedName>
        <fullName evidence="1">Cupin type-2 domain-containing protein</fullName>
    </recommendedName>
</protein>
<dbReference type="Gene3D" id="2.60.120.10">
    <property type="entry name" value="Jelly Rolls"/>
    <property type="match status" value="1"/>
</dbReference>
<evidence type="ECO:0000313" key="2">
    <source>
        <dbReference type="EMBL" id="SVB28738.1"/>
    </source>
</evidence>
<dbReference type="SUPFAM" id="SSF51182">
    <property type="entry name" value="RmlC-like cupins"/>
    <property type="match status" value="1"/>
</dbReference>
<name>A0A382CRF3_9ZZZZ</name>
<feature type="domain" description="Cupin type-2" evidence="1">
    <location>
        <begin position="25"/>
        <end position="93"/>
    </location>
</feature>
<dbReference type="EMBL" id="UINC01035780">
    <property type="protein sequence ID" value="SVB28738.1"/>
    <property type="molecule type" value="Genomic_DNA"/>
</dbReference>
<organism evidence="2">
    <name type="scientific">marine metagenome</name>
    <dbReference type="NCBI Taxonomy" id="408172"/>
    <lineage>
        <taxon>unclassified sequences</taxon>
        <taxon>metagenomes</taxon>
        <taxon>ecological metagenomes</taxon>
    </lineage>
</organism>
<reference evidence="2" key="1">
    <citation type="submission" date="2018-05" db="EMBL/GenBank/DDBJ databases">
        <authorList>
            <person name="Lanie J.A."/>
            <person name="Ng W.-L."/>
            <person name="Kazmierczak K.M."/>
            <person name="Andrzejewski T.M."/>
            <person name="Davidsen T.M."/>
            <person name="Wayne K.J."/>
            <person name="Tettelin H."/>
            <person name="Glass J.I."/>
            <person name="Rusch D."/>
            <person name="Podicherti R."/>
            <person name="Tsui H.-C.T."/>
            <person name="Winkler M.E."/>
        </authorList>
    </citation>
    <scope>NUCLEOTIDE SEQUENCE</scope>
</reference>
<accession>A0A382CRF3</accession>
<dbReference type="AlphaFoldDB" id="A0A382CRF3"/>